<organism evidence="1 2">
    <name type="scientific">Violaceomyces palustris</name>
    <dbReference type="NCBI Taxonomy" id="1673888"/>
    <lineage>
        <taxon>Eukaryota</taxon>
        <taxon>Fungi</taxon>
        <taxon>Dikarya</taxon>
        <taxon>Basidiomycota</taxon>
        <taxon>Ustilaginomycotina</taxon>
        <taxon>Ustilaginomycetes</taxon>
        <taxon>Violaceomycetales</taxon>
        <taxon>Violaceomycetaceae</taxon>
        <taxon>Violaceomyces</taxon>
    </lineage>
</organism>
<evidence type="ECO:0000313" key="2">
    <source>
        <dbReference type="Proteomes" id="UP000245626"/>
    </source>
</evidence>
<dbReference type="Proteomes" id="UP000245626">
    <property type="component" value="Unassembled WGS sequence"/>
</dbReference>
<proteinExistence type="predicted"/>
<keyword evidence="2" id="KW-1185">Reference proteome</keyword>
<evidence type="ECO:0000313" key="1">
    <source>
        <dbReference type="EMBL" id="PWN49129.1"/>
    </source>
</evidence>
<dbReference type="EMBL" id="KZ820093">
    <property type="protein sequence ID" value="PWN49129.1"/>
    <property type="molecule type" value="Genomic_DNA"/>
</dbReference>
<reference evidence="1 2" key="1">
    <citation type="journal article" date="2018" name="Mol. Biol. Evol.">
        <title>Broad Genomic Sampling Reveals a Smut Pathogenic Ancestry of the Fungal Clade Ustilaginomycotina.</title>
        <authorList>
            <person name="Kijpornyongpan T."/>
            <person name="Mondo S.J."/>
            <person name="Barry K."/>
            <person name="Sandor L."/>
            <person name="Lee J."/>
            <person name="Lipzen A."/>
            <person name="Pangilinan J."/>
            <person name="LaButti K."/>
            <person name="Hainaut M."/>
            <person name="Henrissat B."/>
            <person name="Grigoriev I.V."/>
            <person name="Spatafora J.W."/>
            <person name="Aime M.C."/>
        </authorList>
    </citation>
    <scope>NUCLEOTIDE SEQUENCE [LARGE SCALE GENOMIC DNA]</scope>
    <source>
        <strain evidence="1 2">SA 807</strain>
    </source>
</reference>
<sequence length="1053" mass="113074">MLEPSSSSSLGPSLLFSHPSARLVKSIPPLPPPPRVNGRVPADQTGAGRLATSDVILSDSFGPLTISTVPDPFNPTISTLVLSIGFDEHQHGAARRFVLPFRSFDVGPNAANAFNTATRITYAGLGAGRQGLDGGSFWFFEDIGEAGALDRQRWEADGVGKRAIWTLWILSSPAPVVEYIRNLLTIFPAPIPSLPPFLSDPSNHPWRDNYARIVSLSASATKPRPLPPLPHKPENLRGVPSSTSPEILPRLASRPQHVELSKAGEPVRETDLFRTISKEQPLLPPSSPGEAALEEYDRIRERTDEINSSVGVAPLLQAPAFDGSINDPFRPSESGTNPRNGSRRNLGRRPPSHFRHSLVAVDNETGEILGVLASDVHLEDGQAARIESPKTPSSEDGEDGPRTPSDEKDLPSLAGSNDVTPRPSRIKKSTAKAKAAGGTLTDAIQDPPVLRPASVYRDLDHGRQPSRTESVLGADTFAPPPPPPKQSSGKDVYDSPSARTSVASAMFFSAPEYEDDSDTDSGAWPKLTEGALANFISVRGHEHVESHRPELLRGGARGGSRAEDEEEDARSDASGSTVGGPALRLWRKARGKRRRKSGGQVKGDEEGLATRTDAAPIANMANIAPRQQRKGVSERSDRTSKAETAATSFSDLESGEEVEEEGEEEKGGMKEQAAKDEAPPPPLPTKTGSHPSRRQLRTDEIRTIEDKVWREALDSGSLPIDAPYTHLAARGVGRRRNDIGVEVQEFELLRPGEKVVAKGIGSGRQIGGTKDVVSNPYMQDSDHEATTANNHRTDPLGTSSDKAGARMLSLVPVLPSHLLWFLGIANESNSHPSSAPNGLYSSLEAASAGGNAILSSISNLWLGIGESASSLYETVFGLSTTTTSSSSSVDGSEEDPKEQSSSSKGRDGNKEVEDEEEDEERDSKAEEWEYAIPEFDPNSLASTPRPVYRRKRPVPCFKGGFNFARGTGGGSSTPTSQNGESKESSSSSSKREDDPHRRPTRAQVQREEYGGGDSSSIRGLMNASRYSIVHIDGNGVGRRTFFKGLAGHQGLAF</sequence>
<protein>
    <submittedName>
        <fullName evidence="1">Uncharacterized protein</fullName>
    </submittedName>
</protein>
<accession>A0ACD0NTK8</accession>
<gene>
    <name evidence="1" type="ORF">IE53DRAFT_161785</name>
</gene>
<name>A0ACD0NTK8_9BASI</name>